<gene>
    <name evidence="1" type="ORF">LCGC14_0785990</name>
</gene>
<sequence length="173" mass="20222">MYPGHEAIYDELVRLRKTGSGLRGVLRRRIDEQDAIITGQRAAIEELRGWVQERADGVSNLGMRVAKLEDVAQEWRGRQRSINSDIYRQMRGWLDELTRKRINGDDALDQRIQARAIELEHRIDALETATENKRLIFERRHGKLHATISAFMRRVREQFPQVATQTTEEDNDE</sequence>
<name>A0A0F9QDX2_9ZZZZ</name>
<protein>
    <submittedName>
        <fullName evidence="1">Uncharacterized protein</fullName>
    </submittedName>
</protein>
<dbReference type="EMBL" id="LAZR01002054">
    <property type="protein sequence ID" value="KKN35227.1"/>
    <property type="molecule type" value="Genomic_DNA"/>
</dbReference>
<reference evidence="1" key="1">
    <citation type="journal article" date="2015" name="Nature">
        <title>Complex archaea that bridge the gap between prokaryotes and eukaryotes.</title>
        <authorList>
            <person name="Spang A."/>
            <person name="Saw J.H."/>
            <person name="Jorgensen S.L."/>
            <person name="Zaremba-Niedzwiedzka K."/>
            <person name="Martijn J."/>
            <person name="Lind A.E."/>
            <person name="van Eijk R."/>
            <person name="Schleper C."/>
            <person name="Guy L."/>
            <person name="Ettema T.J."/>
        </authorList>
    </citation>
    <scope>NUCLEOTIDE SEQUENCE</scope>
</reference>
<dbReference type="AlphaFoldDB" id="A0A0F9QDX2"/>
<proteinExistence type="predicted"/>
<evidence type="ECO:0000313" key="1">
    <source>
        <dbReference type="EMBL" id="KKN35227.1"/>
    </source>
</evidence>
<comment type="caution">
    <text evidence="1">The sequence shown here is derived from an EMBL/GenBank/DDBJ whole genome shotgun (WGS) entry which is preliminary data.</text>
</comment>
<accession>A0A0F9QDX2</accession>
<organism evidence="1">
    <name type="scientific">marine sediment metagenome</name>
    <dbReference type="NCBI Taxonomy" id="412755"/>
    <lineage>
        <taxon>unclassified sequences</taxon>
        <taxon>metagenomes</taxon>
        <taxon>ecological metagenomes</taxon>
    </lineage>
</organism>